<keyword evidence="6" id="KW-1133">Transmembrane helix</keyword>
<dbReference type="Pfam" id="PF00560">
    <property type="entry name" value="LRR_1"/>
    <property type="match status" value="3"/>
</dbReference>
<reference evidence="10" key="3">
    <citation type="submission" date="2018-07" db="EMBL/GenBank/DDBJ databases">
        <title>WGS assembly of Glycine max.</title>
        <authorList>
            <person name="Schmutz J."/>
            <person name="Cannon S."/>
            <person name="Schlueter J."/>
            <person name="Ma J."/>
            <person name="Mitros T."/>
            <person name="Nelson W."/>
            <person name="Hyten D."/>
            <person name="Song Q."/>
            <person name="Thelen J."/>
            <person name="Cheng J."/>
            <person name="Xu D."/>
            <person name="Hellsten U."/>
            <person name="May G."/>
            <person name="Yu Y."/>
            <person name="Sakurai T."/>
            <person name="Umezawa T."/>
            <person name="Bhattacharyya M."/>
            <person name="Sandhu D."/>
            <person name="Valliyodan B."/>
            <person name="Lindquist E."/>
            <person name="Peto M."/>
            <person name="Grant D."/>
            <person name="Shu S."/>
            <person name="Goodstein D."/>
            <person name="Barry K."/>
            <person name="Futrell-Griggs M."/>
            <person name="Abernathy B."/>
            <person name="Du J."/>
            <person name="Tian Z."/>
            <person name="Zhu L."/>
            <person name="Gill N."/>
            <person name="Joshi T."/>
            <person name="Libault M."/>
            <person name="Sethuraman A."/>
            <person name="Zhang X."/>
            <person name="Shinozaki K."/>
            <person name="Nguyen H."/>
            <person name="Wing R."/>
            <person name="Cregan P."/>
            <person name="Specht J."/>
            <person name="Grimwood J."/>
            <person name="Rokhsar D."/>
            <person name="Stacey G."/>
            <person name="Shoemaker R."/>
            <person name="Jackson S."/>
        </authorList>
    </citation>
    <scope>NUCLEOTIDE SEQUENCE</scope>
    <source>
        <tissue evidence="10">Callus</tissue>
    </source>
</reference>
<dbReference type="InterPro" id="IPR032675">
    <property type="entry name" value="LRR_dom_sf"/>
</dbReference>
<evidence type="ECO:0000256" key="3">
    <source>
        <dbReference type="ARBA" id="ARBA00022692"/>
    </source>
</evidence>
<keyword evidence="2" id="KW-0433">Leucine-rich repeat</keyword>
<evidence type="ECO:0000256" key="9">
    <source>
        <dbReference type="ARBA" id="ARBA00023180"/>
    </source>
</evidence>
<evidence type="ECO:0000256" key="1">
    <source>
        <dbReference type="ARBA" id="ARBA00004479"/>
    </source>
</evidence>
<dbReference type="InterPro" id="IPR046956">
    <property type="entry name" value="RLP23-like"/>
</dbReference>
<evidence type="ECO:0000256" key="7">
    <source>
        <dbReference type="ARBA" id="ARBA00023136"/>
    </source>
</evidence>
<dbReference type="FunFam" id="3.80.10.10:FF:000041">
    <property type="entry name" value="LRR receptor-like serine/threonine-protein kinase ERECTA"/>
    <property type="match status" value="1"/>
</dbReference>
<evidence type="ECO:0000256" key="8">
    <source>
        <dbReference type="ARBA" id="ARBA00023170"/>
    </source>
</evidence>
<evidence type="ECO:0000256" key="2">
    <source>
        <dbReference type="ARBA" id="ARBA00022614"/>
    </source>
</evidence>
<dbReference type="Proteomes" id="UP000008827">
    <property type="component" value="Chromosome 3"/>
</dbReference>
<organism evidence="10">
    <name type="scientific">Glycine max</name>
    <name type="common">Soybean</name>
    <name type="synonym">Glycine hispida</name>
    <dbReference type="NCBI Taxonomy" id="3847"/>
    <lineage>
        <taxon>Eukaryota</taxon>
        <taxon>Viridiplantae</taxon>
        <taxon>Streptophyta</taxon>
        <taxon>Embryophyta</taxon>
        <taxon>Tracheophyta</taxon>
        <taxon>Spermatophyta</taxon>
        <taxon>Magnoliopsida</taxon>
        <taxon>eudicotyledons</taxon>
        <taxon>Gunneridae</taxon>
        <taxon>Pentapetalae</taxon>
        <taxon>rosids</taxon>
        <taxon>fabids</taxon>
        <taxon>Fabales</taxon>
        <taxon>Fabaceae</taxon>
        <taxon>Papilionoideae</taxon>
        <taxon>50 kb inversion clade</taxon>
        <taxon>NPAAA clade</taxon>
        <taxon>indigoferoid/millettioid clade</taxon>
        <taxon>Phaseoleae</taxon>
        <taxon>Glycine</taxon>
        <taxon>Glycine subgen. Soja</taxon>
    </lineage>
</organism>
<keyword evidence="5" id="KW-0677">Repeat</keyword>
<proteinExistence type="predicted"/>
<dbReference type="AlphaFoldDB" id="K7KCY5"/>
<evidence type="ECO:0000313" key="11">
    <source>
        <dbReference type="EnsemblPlants" id="KRH65630"/>
    </source>
</evidence>
<dbReference type="PANTHER" id="PTHR48061">
    <property type="entry name" value="LEUCINE-RICH REPEAT RECEPTOR PROTEIN KINASE EMS1-LIKE-RELATED"/>
    <property type="match status" value="1"/>
</dbReference>
<gene>
    <name evidence="10" type="ORF">GLYMA_03G050600</name>
</gene>
<dbReference type="GO" id="GO:0016020">
    <property type="term" value="C:membrane"/>
    <property type="evidence" value="ECO:0007669"/>
    <property type="project" value="UniProtKB-SubCell"/>
</dbReference>
<dbReference type="InParanoid" id="K7KCY5"/>
<dbReference type="Gramene" id="KRH65630">
    <property type="protein sequence ID" value="KRH65630"/>
    <property type="gene ID" value="GLYMA_03G050600"/>
</dbReference>
<sequence length="333" mass="38182">MVWFGDELGGSCIIKLGLASCNLKTFPDFLRYQSRIIWKTTYDYFNISHNLLTELEEPLRDSFSVFSLDLHHNKLQGPILAIPKEACFLDYSSNKFSSFIPRDIVLDLFINNIFGTIPSCLVMMTGTLEVLNLKNNNLWGPFPDLQKYPYFEYWFCGTTNNSWEMLQIVDIAFNNFSGKLPGKFFGTWKRNVTHNKDEAGPKFIEKKYLLYTNVYYQDSASVTVINKGQEMELVKILTIFTSIDLSSSNHFEGPIPDDLMDLKILHIFNLSNNDLSGEIPSSINNLKQLESLDLSQNSLSGEIPIQLTSLSFLSYLNLTTKSCLFTSRYLHRL</sequence>
<dbReference type="SUPFAM" id="SSF52058">
    <property type="entry name" value="L domain-like"/>
    <property type="match status" value="1"/>
</dbReference>
<dbReference type="STRING" id="3847.K7KCY5"/>
<comment type="subcellular location">
    <subcellularLocation>
        <location evidence="1">Membrane</location>
        <topology evidence="1">Single-pass type I membrane protein</topology>
    </subcellularLocation>
</comment>
<evidence type="ECO:0000256" key="6">
    <source>
        <dbReference type="ARBA" id="ARBA00022989"/>
    </source>
</evidence>
<reference evidence="11" key="2">
    <citation type="submission" date="2018-02" db="UniProtKB">
        <authorList>
            <consortium name="EnsemblPlants"/>
        </authorList>
    </citation>
    <scope>IDENTIFICATION</scope>
    <source>
        <strain evidence="11">Williams 82</strain>
    </source>
</reference>
<protein>
    <submittedName>
        <fullName evidence="10 11">Uncharacterized protein</fullName>
    </submittedName>
</protein>
<evidence type="ECO:0000256" key="4">
    <source>
        <dbReference type="ARBA" id="ARBA00022729"/>
    </source>
</evidence>
<dbReference type="PaxDb" id="3847-GLYMA03G06483.1"/>
<evidence type="ECO:0000256" key="5">
    <source>
        <dbReference type="ARBA" id="ARBA00022737"/>
    </source>
</evidence>
<name>K7KCY5_SOYBN</name>
<dbReference type="EMBL" id="CM000836">
    <property type="protein sequence ID" value="KRH65630.1"/>
    <property type="molecule type" value="Genomic_DNA"/>
</dbReference>
<keyword evidence="12" id="KW-1185">Reference proteome</keyword>
<dbReference type="eggNOG" id="KOG0619">
    <property type="taxonomic scope" value="Eukaryota"/>
</dbReference>
<dbReference type="InterPro" id="IPR001611">
    <property type="entry name" value="Leu-rich_rpt"/>
</dbReference>
<keyword evidence="3" id="KW-0812">Transmembrane</keyword>
<accession>K7KCY5</accession>
<evidence type="ECO:0000313" key="12">
    <source>
        <dbReference type="Proteomes" id="UP000008827"/>
    </source>
</evidence>
<keyword evidence="8" id="KW-0675">Receptor</keyword>
<keyword evidence="9" id="KW-0325">Glycoprotein</keyword>
<dbReference type="HOGENOM" id="CLU_000288_18_11_1"/>
<dbReference type="EnsemblPlants" id="KRH65630">
    <property type="protein sequence ID" value="KRH65630"/>
    <property type="gene ID" value="GLYMA_03G050600"/>
</dbReference>
<evidence type="ECO:0000313" key="10">
    <source>
        <dbReference type="EMBL" id="KRH65630.1"/>
    </source>
</evidence>
<dbReference type="SMR" id="K7KCY5"/>
<dbReference type="Gene3D" id="3.80.10.10">
    <property type="entry name" value="Ribonuclease Inhibitor"/>
    <property type="match status" value="1"/>
</dbReference>
<reference evidence="10 11" key="1">
    <citation type="journal article" date="2010" name="Nature">
        <title>Genome sequence of the palaeopolyploid soybean.</title>
        <authorList>
            <person name="Schmutz J."/>
            <person name="Cannon S.B."/>
            <person name="Schlueter J."/>
            <person name="Ma J."/>
            <person name="Mitros T."/>
            <person name="Nelson W."/>
            <person name="Hyten D.L."/>
            <person name="Song Q."/>
            <person name="Thelen J.J."/>
            <person name="Cheng J."/>
            <person name="Xu D."/>
            <person name="Hellsten U."/>
            <person name="May G.D."/>
            <person name="Yu Y."/>
            <person name="Sakurai T."/>
            <person name="Umezawa T."/>
            <person name="Bhattacharyya M.K."/>
            <person name="Sandhu D."/>
            <person name="Valliyodan B."/>
            <person name="Lindquist E."/>
            <person name="Peto M."/>
            <person name="Grant D."/>
            <person name="Shu S."/>
            <person name="Goodstein D."/>
            <person name="Barry K."/>
            <person name="Futrell-Griggs M."/>
            <person name="Abernathy B."/>
            <person name="Du J."/>
            <person name="Tian Z."/>
            <person name="Zhu L."/>
            <person name="Gill N."/>
            <person name="Joshi T."/>
            <person name="Libault M."/>
            <person name="Sethuraman A."/>
            <person name="Zhang X.-C."/>
            <person name="Shinozaki K."/>
            <person name="Nguyen H.T."/>
            <person name="Wing R.A."/>
            <person name="Cregan P."/>
            <person name="Specht J."/>
            <person name="Grimwood J."/>
            <person name="Rokhsar D."/>
            <person name="Stacey G."/>
            <person name="Shoemaker R.C."/>
            <person name="Jackson S.A."/>
        </authorList>
    </citation>
    <scope>NUCLEOTIDE SEQUENCE</scope>
    <source>
        <strain evidence="11">cv. Williams 82</strain>
        <tissue evidence="10">Callus</tissue>
    </source>
</reference>
<dbReference type="PANTHER" id="PTHR48061:SF50">
    <property type="entry name" value="LEUCINE-RICH REPEAT-CONTAINING N-TERMINAL PLANT-TYPE DOMAIN-CONTAINING PROTEIN"/>
    <property type="match status" value="1"/>
</dbReference>
<keyword evidence="4" id="KW-0732">Signal</keyword>
<keyword evidence="7" id="KW-0472">Membrane</keyword>